<evidence type="ECO:0000256" key="4">
    <source>
        <dbReference type="ARBA" id="ARBA00023014"/>
    </source>
</evidence>
<evidence type="ECO:0000259" key="8">
    <source>
        <dbReference type="PROSITE" id="PS51296"/>
    </source>
</evidence>
<feature type="domain" description="Rieske" evidence="8">
    <location>
        <begin position="55"/>
        <end position="152"/>
    </location>
</feature>
<comment type="cofactor">
    <cofactor evidence="6">
        <name>[2Fe-2S] cluster</name>
        <dbReference type="ChEBI" id="CHEBI:190135"/>
    </cofactor>
</comment>
<reference evidence="9" key="2">
    <citation type="journal article" date="2012" name="PLoS ONE">
        <title>A Deeply Branching Thermophilic Bacterium with an Ancient Acetyl-CoA Pathway Dominates a Subsurface Ecosystem.</title>
        <authorList>
            <person name="Takami H."/>
            <person name="Noguchi H."/>
            <person name="Takaki Y."/>
            <person name="Uchiyama I."/>
            <person name="Toyoda A."/>
            <person name="Nishi S."/>
            <person name="Chee G.-J."/>
            <person name="Arai W."/>
            <person name="Nunoura T."/>
            <person name="Itoh T."/>
            <person name="Hattori M."/>
            <person name="Takai K."/>
        </authorList>
    </citation>
    <scope>NUCLEOTIDE SEQUENCE</scope>
</reference>
<evidence type="ECO:0000256" key="1">
    <source>
        <dbReference type="ARBA" id="ARBA00022714"/>
    </source>
</evidence>
<name>H5SJV1_9BACT</name>
<proteinExistence type="predicted"/>
<dbReference type="PANTHER" id="PTHR10134">
    <property type="entry name" value="CYTOCHROME B-C1 COMPLEX SUBUNIT RIESKE, MITOCHONDRIAL"/>
    <property type="match status" value="1"/>
</dbReference>
<accession>H5SJV1</accession>
<dbReference type="EMBL" id="AP011747">
    <property type="protein sequence ID" value="BAL56437.1"/>
    <property type="molecule type" value="Genomic_DNA"/>
</dbReference>
<dbReference type="Pfam" id="PF00355">
    <property type="entry name" value="Rieske"/>
    <property type="match status" value="1"/>
</dbReference>
<keyword evidence="7" id="KW-0472">Membrane</keyword>
<dbReference type="PROSITE" id="PS51296">
    <property type="entry name" value="RIESKE"/>
    <property type="match status" value="1"/>
</dbReference>
<organism evidence="9">
    <name type="scientific">uncultured Acetothermia bacterium</name>
    <dbReference type="NCBI Taxonomy" id="236499"/>
    <lineage>
        <taxon>Bacteria</taxon>
        <taxon>Candidatus Bipolaricaulota</taxon>
        <taxon>environmental samples</taxon>
    </lineage>
</organism>
<dbReference type="InterPro" id="IPR014349">
    <property type="entry name" value="Rieske_Fe-S_prot"/>
</dbReference>
<dbReference type="GO" id="GO:0016020">
    <property type="term" value="C:membrane"/>
    <property type="evidence" value="ECO:0007669"/>
    <property type="project" value="InterPro"/>
</dbReference>
<evidence type="ECO:0000256" key="5">
    <source>
        <dbReference type="ARBA" id="ARBA00023157"/>
    </source>
</evidence>
<dbReference type="SUPFAM" id="SSF50022">
    <property type="entry name" value="ISP domain"/>
    <property type="match status" value="1"/>
</dbReference>
<keyword evidence="1" id="KW-0001">2Fe-2S</keyword>
<dbReference type="GO" id="GO:0046872">
    <property type="term" value="F:metal ion binding"/>
    <property type="evidence" value="ECO:0007669"/>
    <property type="project" value="UniProtKB-KW"/>
</dbReference>
<evidence type="ECO:0000313" key="9">
    <source>
        <dbReference type="EMBL" id="BAL56437.1"/>
    </source>
</evidence>
<keyword evidence="7" id="KW-0812">Transmembrane</keyword>
<dbReference type="GO" id="GO:0051537">
    <property type="term" value="F:2 iron, 2 sulfur cluster binding"/>
    <property type="evidence" value="ECO:0007669"/>
    <property type="project" value="UniProtKB-KW"/>
</dbReference>
<keyword evidence="2" id="KW-0479">Metal-binding</keyword>
<dbReference type="InterPro" id="IPR036922">
    <property type="entry name" value="Rieske_2Fe-2S_sf"/>
</dbReference>
<evidence type="ECO:0000256" key="2">
    <source>
        <dbReference type="ARBA" id="ARBA00022723"/>
    </source>
</evidence>
<keyword evidence="4" id="KW-0411">Iron-sulfur</keyword>
<keyword evidence="5" id="KW-1015">Disulfide bond</keyword>
<evidence type="ECO:0000256" key="3">
    <source>
        <dbReference type="ARBA" id="ARBA00023004"/>
    </source>
</evidence>
<dbReference type="InterPro" id="IPR005805">
    <property type="entry name" value="Rieske_Fe-S_prot_C"/>
</dbReference>
<keyword evidence="3" id="KW-0408">Iron</keyword>
<keyword evidence="7" id="KW-1133">Transmembrane helix</keyword>
<dbReference type="PRINTS" id="PR00162">
    <property type="entry name" value="RIESKE"/>
</dbReference>
<protein>
    <submittedName>
        <fullName evidence="9">Rieske 2Fe-2S family protein</fullName>
    </submittedName>
</protein>
<dbReference type="AlphaFoldDB" id="H5SJV1"/>
<reference evidence="9" key="1">
    <citation type="journal article" date="2005" name="Environ. Microbiol.">
        <title>Genetic and functional properties of uncultivated thermophilic crenarchaeotes from a subsurface gold mine as revealed by analysis of genome fragments.</title>
        <authorList>
            <person name="Nunoura T."/>
            <person name="Hirayama H."/>
            <person name="Takami H."/>
            <person name="Oida H."/>
            <person name="Nishi S."/>
            <person name="Shimamura S."/>
            <person name="Suzuki Y."/>
            <person name="Inagaki F."/>
            <person name="Takai K."/>
            <person name="Nealson K.H."/>
            <person name="Horikoshi K."/>
        </authorList>
    </citation>
    <scope>NUCLEOTIDE SEQUENCE</scope>
</reference>
<gene>
    <name evidence="9" type="ORF">HGMM_F37H05C30</name>
</gene>
<evidence type="ECO:0000256" key="7">
    <source>
        <dbReference type="SAM" id="Phobius"/>
    </source>
</evidence>
<dbReference type="CDD" id="cd03467">
    <property type="entry name" value="Rieske"/>
    <property type="match status" value="1"/>
</dbReference>
<sequence>MEADRDSSVVSSPLTRRRFFGWLGWGSLALALGGIAQGVPYYLKPQLTYEPTTTFTVGRPGDFQVGEMRPIEAKRVFIFRTPVGFQALSMTCTHLGCSYKPFGPPSQEYPVVHARCPCHGSVFARDGRVLGGPAPRPLPFYQLELTPDGRLQVDNAKIVPNTQYLTPDGRIVQGPIPDGSDIKFS</sequence>
<dbReference type="InterPro" id="IPR017941">
    <property type="entry name" value="Rieske_2Fe-2S"/>
</dbReference>
<evidence type="ECO:0000256" key="6">
    <source>
        <dbReference type="ARBA" id="ARBA00034078"/>
    </source>
</evidence>
<feature type="transmembrane region" description="Helical" evidence="7">
    <location>
        <begin position="20"/>
        <end position="43"/>
    </location>
</feature>
<dbReference type="Gene3D" id="2.102.10.10">
    <property type="entry name" value="Rieske [2Fe-2S] iron-sulphur domain"/>
    <property type="match status" value="1"/>
</dbReference>